<feature type="region of interest" description="Disordered" evidence="1">
    <location>
        <begin position="407"/>
        <end position="546"/>
    </location>
</feature>
<dbReference type="eggNOG" id="ENOG502QR5K">
    <property type="taxonomic scope" value="Eukaryota"/>
</dbReference>
<dbReference type="PANTHER" id="PTHR33737:SF2">
    <property type="entry name" value="OS12G0102700 PROTEIN"/>
    <property type="match status" value="1"/>
</dbReference>
<feature type="compositionally biased region" description="Low complexity" evidence="1">
    <location>
        <begin position="317"/>
        <end position="342"/>
    </location>
</feature>
<dbReference type="STRING" id="4155.A0A022RDT4"/>
<dbReference type="AlphaFoldDB" id="A0A022RDT4"/>
<evidence type="ECO:0000313" key="3">
    <source>
        <dbReference type="Proteomes" id="UP000030748"/>
    </source>
</evidence>
<reference evidence="2 3" key="1">
    <citation type="journal article" date="2013" name="Proc. Natl. Acad. Sci. U.S.A.">
        <title>Fine-scale variation in meiotic recombination in Mimulus inferred from population shotgun sequencing.</title>
        <authorList>
            <person name="Hellsten U."/>
            <person name="Wright K.M."/>
            <person name="Jenkins J."/>
            <person name="Shu S."/>
            <person name="Yuan Y."/>
            <person name="Wessler S.R."/>
            <person name="Schmutz J."/>
            <person name="Willis J.H."/>
            <person name="Rokhsar D.S."/>
        </authorList>
    </citation>
    <scope>NUCLEOTIDE SEQUENCE [LARGE SCALE GENOMIC DNA]</scope>
    <source>
        <strain evidence="3">cv. DUN x IM62</strain>
    </source>
</reference>
<feature type="compositionally biased region" description="Polar residues" evidence="1">
    <location>
        <begin position="189"/>
        <end position="216"/>
    </location>
</feature>
<proteinExistence type="predicted"/>
<gene>
    <name evidence="2" type="ORF">MIMGU_mgv1a001859mg</name>
</gene>
<dbReference type="Proteomes" id="UP000030748">
    <property type="component" value="Unassembled WGS sequence"/>
</dbReference>
<sequence length="748" mass="79071">MEGCQNIDLEIEGHALIDDNQFSENQAGFSNCELAGGLSSDKDFDISLGMDADDRLPELNESIEPQRNQKNGRYNLRKSLAWDSAFFTSAGVLDAEELSSMITGSEKSEKHLLPGIQEDITESTESISTLGSDNLTLETFDDDLFVDIRASIQRSSKKKSNFTNSSINTAAMGVKLIAGEKMLRESKKPTYSNPKPGLNKTSNLQTLRTSKCQPKQNIGKLESGKASKQDSGHSQVGETKSILPKAPKTATSSSISSSPTAAKRDSMAGRVKSEYGSTKSATVSSKGTQPPKVSVLSGTRKALPKPAMSPKCSMLGSSTTSRVLSTRSSTSSDSSSNMSSGTPAKSTLTARRNPGKIGNVSNGPSGSIPKTPSRGAVKNKLPSSGLSAYLTSAKISSSVSPASSISEWSSVSSSSSSMINQRSNNSRTSLDTSSCRSMDGDIVRLDPKIHSTDRTANGHGNQGVVLPSNNLKKSSAQTGILHPPTKPSGLRLPSPKIGFFDGVKSSGRTPNGQQQSQSGLPPKNSAAASIQNRNSNSKLKSAKVPTARMVTSLSSIKPDSPKATSPASFQEKAHALVNSPHLSLGVNGTETGESCQKAEKVMVEGGVKQVMDADTGFVFKENLSELNMFNNMGSGDIKTVSVEGSNASVSVLVNQDHIEKNPHLNSDGNDKENGHAPIRELIIDTSECALSFPAIVSESAACRAPFAPMNFPRSNDCIDMPKDLAAQVVVADKTVFALPSLEQKENNS</sequence>
<accession>A0A022RDT4</accession>
<keyword evidence="3" id="KW-1185">Reference proteome</keyword>
<dbReference type="InterPro" id="IPR045882">
    <property type="entry name" value="GPT1/2"/>
</dbReference>
<evidence type="ECO:0000313" key="2">
    <source>
        <dbReference type="EMBL" id="EYU38512.1"/>
    </source>
</evidence>
<feature type="compositionally biased region" description="Polar residues" evidence="1">
    <location>
        <begin position="427"/>
        <end position="436"/>
    </location>
</feature>
<protein>
    <submittedName>
        <fullName evidence="2">Uncharacterized protein</fullName>
    </submittedName>
</protein>
<organism evidence="2 3">
    <name type="scientific">Erythranthe guttata</name>
    <name type="common">Yellow monkey flower</name>
    <name type="synonym">Mimulus guttatus</name>
    <dbReference type="NCBI Taxonomy" id="4155"/>
    <lineage>
        <taxon>Eukaryota</taxon>
        <taxon>Viridiplantae</taxon>
        <taxon>Streptophyta</taxon>
        <taxon>Embryophyta</taxon>
        <taxon>Tracheophyta</taxon>
        <taxon>Spermatophyta</taxon>
        <taxon>Magnoliopsida</taxon>
        <taxon>eudicotyledons</taxon>
        <taxon>Gunneridae</taxon>
        <taxon>Pentapetalae</taxon>
        <taxon>asterids</taxon>
        <taxon>lamiids</taxon>
        <taxon>Lamiales</taxon>
        <taxon>Phrymaceae</taxon>
        <taxon>Erythranthe</taxon>
    </lineage>
</organism>
<dbReference type="PANTHER" id="PTHR33737">
    <property type="entry name" value="OS05G0121800 PROTEIN"/>
    <property type="match status" value="1"/>
</dbReference>
<evidence type="ECO:0000256" key="1">
    <source>
        <dbReference type="SAM" id="MobiDB-lite"/>
    </source>
</evidence>
<feature type="compositionally biased region" description="Low complexity" evidence="1">
    <location>
        <begin position="245"/>
        <end position="261"/>
    </location>
</feature>
<feature type="region of interest" description="Disordered" evidence="1">
    <location>
        <begin position="186"/>
        <end position="379"/>
    </location>
</feature>
<feature type="compositionally biased region" description="Polar residues" evidence="1">
    <location>
        <begin position="526"/>
        <end position="539"/>
    </location>
</feature>
<feature type="compositionally biased region" description="Polar residues" evidence="1">
    <location>
        <begin position="275"/>
        <end position="288"/>
    </location>
</feature>
<feature type="compositionally biased region" description="Polar residues" evidence="1">
    <location>
        <begin position="506"/>
        <end position="519"/>
    </location>
</feature>
<feature type="compositionally biased region" description="Basic and acidic residues" evidence="1">
    <location>
        <begin position="222"/>
        <end position="231"/>
    </location>
</feature>
<name>A0A022RDT4_ERYGU</name>
<feature type="compositionally biased region" description="Polar residues" evidence="1">
    <location>
        <begin position="359"/>
        <end position="370"/>
    </location>
</feature>
<feature type="compositionally biased region" description="Basic and acidic residues" evidence="1">
    <location>
        <begin position="438"/>
        <end position="453"/>
    </location>
</feature>
<dbReference type="EMBL" id="KI630480">
    <property type="protein sequence ID" value="EYU38512.1"/>
    <property type="molecule type" value="Genomic_DNA"/>
</dbReference>
<feature type="compositionally biased region" description="Low complexity" evidence="1">
    <location>
        <begin position="407"/>
        <end position="426"/>
    </location>
</feature>
<feature type="compositionally biased region" description="Polar residues" evidence="1">
    <location>
        <begin position="467"/>
        <end position="478"/>
    </location>
</feature>
<dbReference type="GO" id="GO:0008017">
    <property type="term" value="F:microtubule binding"/>
    <property type="evidence" value="ECO:0007669"/>
    <property type="project" value="InterPro"/>
</dbReference>
<feature type="compositionally biased region" description="Basic and acidic residues" evidence="1">
    <location>
        <begin position="262"/>
        <end position="273"/>
    </location>
</feature>